<protein>
    <recommendedName>
        <fullName evidence="7">Methylamine utilisation protein MauE domain-containing protein</fullName>
    </recommendedName>
</protein>
<evidence type="ECO:0000313" key="9">
    <source>
        <dbReference type="Proteomes" id="UP000053260"/>
    </source>
</evidence>
<evidence type="ECO:0000256" key="6">
    <source>
        <dbReference type="SAM" id="SignalP"/>
    </source>
</evidence>
<dbReference type="Proteomes" id="UP000053260">
    <property type="component" value="Unassembled WGS sequence"/>
</dbReference>
<comment type="subcellular location">
    <subcellularLocation>
        <location evidence="1">Membrane</location>
        <topology evidence="1">Multi-pass membrane protein</topology>
    </subcellularLocation>
</comment>
<feature type="chain" id="PRO_5007108349" description="Methylamine utilisation protein MauE domain-containing protein" evidence="6">
    <location>
        <begin position="27"/>
        <end position="154"/>
    </location>
</feature>
<keyword evidence="3 5" id="KW-1133">Transmembrane helix</keyword>
<dbReference type="AlphaFoldDB" id="A0A101US15"/>
<keyword evidence="2 5" id="KW-0812">Transmembrane</keyword>
<name>A0A101US15_9ACTN</name>
<organism evidence="8 9">
    <name type="scientific">Streptomyces dysideae</name>
    <dbReference type="NCBI Taxonomy" id="909626"/>
    <lineage>
        <taxon>Bacteria</taxon>
        <taxon>Bacillati</taxon>
        <taxon>Actinomycetota</taxon>
        <taxon>Actinomycetes</taxon>
        <taxon>Kitasatosporales</taxon>
        <taxon>Streptomycetaceae</taxon>
        <taxon>Streptomyces</taxon>
    </lineage>
</organism>
<dbReference type="RefSeq" id="WP_067031899.1">
    <property type="nucleotide sequence ID" value="NZ_KQ949111.1"/>
</dbReference>
<reference evidence="8 9" key="1">
    <citation type="submission" date="2015-10" db="EMBL/GenBank/DDBJ databases">
        <title>Draft genome sequence of Streptomyces sp. RV15, isolated from a marine sponge.</title>
        <authorList>
            <person name="Ruckert C."/>
            <person name="Abdelmohsen U.R."/>
            <person name="Winkler A."/>
            <person name="Hentschel U."/>
            <person name="Kalinowski J."/>
            <person name="Kampfer P."/>
            <person name="Glaeser S."/>
        </authorList>
    </citation>
    <scope>NUCLEOTIDE SEQUENCE [LARGE SCALE GENOMIC DNA]</scope>
    <source>
        <strain evidence="8 9">RV15</strain>
    </source>
</reference>
<feature type="signal peptide" evidence="6">
    <location>
        <begin position="1"/>
        <end position="26"/>
    </location>
</feature>
<feature type="transmembrane region" description="Helical" evidence="5">
    <location>
        <begin position="108"/>
        <end position="127"/>
    </location>
</feature>
<evidence type="ECO:0000256" key="5">
    <source>
        <dbReference type="SAM" id="Phobius"/>
    </source>
</evidence>
<evidence type="ECO:0000259" key="7">
    <source>
        <dbReference type="Pfam" id="PF07291"/>
    </source>
</evidence>
<evidence type="ECO:0000313" key="8">
    <source>
        <dbReference type="EMBL" id="KUO15804.1"/>
    </source>
</evidence>
<dbReference type="EMBL" id="LMXB01000103">
    <property type="protein sequence ID" value="KUO15804.1"/>
    <property type="molecule type" value="Genomic_DNA"/>
</dbReference>
<proteinExistence type="predicted"/>
<dbReference type="GO" id="GO:0030416">
    <property type="term" value="P:methylamine metabolic process"/>
    <property type="evidence" value="ECO:0007669"/>
    <property type="project" value="InterPro"/>
</dbReference>
<evidence type="ECO:0000256" key="1">
    <source>
        <dbReference type="ARBA" id="ARBA00004141"/>
    </source>
</evidence>
<dbReference type="UniPathway" id="UPA00895"/>
<dbReference type="InterPro" id="IPR009908">
    <property type="entry name" value="Methylamine_util_MauE"/>
</dbReference>
<keyword evidence="4 5" id="KW-0472">Membrane</keyword>
<gene>
    <name evidence="8" type="ORF">AQJ91_39245</name>
</gene>
<dbReference type="Pfam" id="PF07291">
    <property type="entry name" value="MauE"/>
    <property type="match status" value="1"/>
</dbReference>
<feature type="transmembrane region" description="Helical" evidence="5">
    <location>
        <begin position="36"/>
        <end position="58"/>
    </location>
</feature>
<feature type="domain" description="Methylamine utilisation protein MauE" evidence="7">
    <location>
        <begin position="2"/>
        <end position="127"/>
    </location>
</feature>
<keyword evidence="6" id="KW-0732">Signal</keyword>
<keyword evidence="9" id="KW-1185">Reference proteome</keyword>
<sequence>MILRLALGAVLAAMALGQLASFDAMAAILTAYGLTSGAASTALAVALISAEAATAVWFLARPRSRATAPVWLYTGVAVVWAALAAQAFARGLVLDNCGCFGTYAAQPLRWYVLVEDALMLLYAWLLWRGLRRARPASPTAGAAFSAARTPQENH</sequence>
<accession>A0A101US15</accession>
<dbReference type="GO" id="GO:0016020">
    <property type="term" value="C:membrane"/>
    <property type="evidence" value="ECO:0007669"/>
    <property type="project" value="UniProtKB-SubCell"/>
</dbReference>
<comment type="caution">
    <text evidence="8">The sequence shown here is derived from an EMBL/GenBank/DDBJ whole genome shotgun (WGS) entry which is preliminary data.</text>
</comment>
<evidence type="ECO:0000256" key="2">
    <source>
        <dbReference type="ARBA" id="ARBA00022692"/>
    </source>
</evidence>
<dbReference type="STRING" id="909626.AQJ91_39245"/>
<evidence type="ECO:0000256" key="4">
    <source>
        <dbReference type="ARBA" id="ARBA00023136"/>
    </source>
</evidence>
<evidence type="ECO:0000256" key="3">
    <source>
        <dbReference type="ARBA" id="ARBA00022989"/>
    </source>
</evidence>
<feature type="transmembrane region" description="Helical" evidence="5">
    <location>
        <begin position="70"/>
        <end position="88"/>
    </location>
</feature>